<comment type="caution">
    <text evidence="1">The sequence shown here is derived from an EMBL/GenBank/DDBJ whole genome shotgun (WGS) entry which is preliminary data.</text>
</comment>
<evidence type="ECO:0000313" key="2">
    <source>
        <dbReference type="Proteomes" id="UP000697998"/>
    </source>
</evidence>
<dbReference type="Gene3D" id="3.40.50.1010">
    <property type="entry name" value="5'-nuclease"/>
    <property type="match status" value="1"/>
</dbReference>
<gene>
    <name evidence="1" type="ORF">IPJ27_01240</name>
</gene>
<reference evidence="1 2" key="1">
    <citation type="submission" date="2020-10" db="EMBL/GenBank/DDBJ databases">
        <title>Connecting structure to function with the recovery of over 1000 high-quality activated sludge metagenome-assembled genomes encoding full-length rRNA genes using long-read sequencing.</title>
        <authorList>
            <person name="Singleton C.M."/>
            <person name="Petriglieri F."/>
            <person name="Kristensen J.M."/>
            <person name="Kirkegaard R.H."/>
            <person name="Michaelsen T.Y."/>
            <person name="Andersen M.H."/>
            <person name="Karst S.M."/>
            <person name="Dueholm M.S."/>
            <person name="Nielsen P.H."/>
            <person name="Albertsen M."/>
        </authorList>
    </citation>
    <scope>NUCLEOTIDE SEQUENCE [LARGE SCALE GENOMIC DNA]</scope>
    <source>
        <strain evidence="1">EsbW_18-Q3-R4-48_BATAC.285</strain>
    </source>
</reference>
<name>A0A935PUD1_9PROT</name>
<sequence>MDTKLAVTLIYLDICCFNRPFDDQSQLLVRLQTEAKLDIQQSVREGKIALVWSAVLDLENTANADIERSKVINGWKPLAVIDMEVTPQIESLAEEFASIGAKPMDALHVASAITAGATFLLTTDKQLLKKMVVEPRICVIDPVDFIKTQQDTSHEN</sequence>
<evidence type="ECO:0000313" key="1">
    <source>
        <dbReference type="EMBL" id="MBK7673488.1"/>
    </source>
</evidence>
<organism evidence="1 2">
    <name type="scientific">Candidatus Accumulibacter proximus</name>
    <dbReference type="NCBI Taxonomy" id="2954385"/>
    <lineage>
        <taxon>Bacteria</taxon>
        <taxon>Pseudomonadati</taxon>
        <taxon>Pseudomonadota</taxon>
        <taxon>Betaproteobacteria</taxon>
        <taxon>Candidatus Accumulibacter</taxon>
    </lineage>
</organism>
<dbReference type="EMBL" id="JADJMH010000001">
    <property type="protein sequence ID" value="MBK7673488.1"/>
    <property type="molecule type" value="Genomic_DNA"/>
</dbReference>
<proteinExistence type="predicted"/>
<dbReference type="AlphaFoldDB" id="A0A935PUD1"/>
<accession>A0A935PUD1</accession>
<protein>
    <submittedName>
        <fullName evidence="1">PIN domain protein</fullName>
    </submittedName>
</protein>
<dbReference type="Proteomes" id="UP000697998">
    <property type="component" value="Unassembled WGS sequence"/>
</dbReference>
<dbReference type="SUPFAM" id="SSF88723">
    <property type="entry name" value="PIN domain-like"/>
    <property type="match status" value="1"/>
</dbReference>
<dbReference type="InterPro" id="IPR029060">
    <property type="entry name" value="PIN-like_dom_sf"/>
</dbReference>